<dbReference type="Proteomes" id="UP000037069">
    <property type="component" value="Unassembled WGS sequence"/>
</dbReference>
<protein>
    <submittedName>
        <fullName evidence="1">Uncharacterized protein</fullName>
    </submittedName>
</protein>
<sequence length="67" mass="7354">MLFANTASQELVYTPKTLGQQPPISSNESNTTFKQLMRSLVVNVVVILRSNVKDKMSLVVAVVMTGK</sequence>
<comment type="caution">
    <text evidence="1">The sequence shown here is derived from an EMBL/GenBank/DDBJ whole genome shotgun (WGS) entry which is preliminary data.</text>
</comment>
<keyword evidence="2" id="KW-1185">Reference proteome</keyword>
<dbReference type="EMBL" id="JRES01000049">
    <property type="protein sequence ID" value="KNC34582.1"/>
    <property type="molecule type" value="Genomic_DNA"/>
</dbReference>
<reference evidence="1 2" key="1">
    <citation type="journal article" date="2015" name="Nat. Commun.">
        <title>Lucilia cuprina genome unlocks parasitic fly biology to underpin future interventions.</title>
        <authorList>
            <person name="Anstead C.A."/>
            <person name="Korhonen P.K."/>
            <person name="Young N.D."/>
            <person name="Hall R.S."/>
            <person name="Jex A.R."/>
            <person name="Murali S.C."/>
            <person name="Hughes D.S."/>
            <person name="Lee S.F."/>
            <person name="Perry T."/>
            <person name="Stroehlein A.J."/>
            <person name="Ansell B.R."/>
            <person name="Breugelmans B."/>
            <person name="Hofmann A."/>
            <person name="Qu J."/>
            <person name="Dugan S."/>
            <person name="Lee S.L."/>
            <person name="Chao H."/>
            <person name="Dinh H."/>
            <person name="Han Y."/>
            <person name="Doddapaneni H.V."/>
            <person name="Worley K.C."/>
            <person name="Muzny D.M."/>
            <person name="Ioannidis P."/>
            <person name="Waterhouse R.M."/>
            <person name="Zdobnov E.M."/>
            <person name="James P.J."/>
            <person name="Bagnall N.H."/>
            <person name="Kotze A.C."/>
            <person name="Gibbs R.A."/>
            <person name="Richards S."/>
            <person name="Batterham P."/>
            <person name="Gasser R.B."/>
        </authorList>
    </citation>
    <scope>NUCLEOTIDE SEQUENCE [LARGE SCALE GENOMIC DNA]</scope>
    <source>
        <strain evidence="1 2">LS</strain>
        <tissue evidence="1">Full body</tissue>
    </source>
</reference>
<organism evidence="1 2">
    <name type="scientific">Lucilia cuprina</name>
    <name type="common">Green bottle fly</name>
    <name type="synonym">Australian sheep blowfly</name>
    <dbReference type="NCBI Taxonomy" id="7375"/>
    <lineage>
        <taxon>Eukaryota</taxon>
        <taxon>Metazoa</taxon>
        <taxon>Ecdysozoa</taxon>
        <taxon>Arthropoda</taxon>
        <taxon>Hexapoda</taxon>
        <taxon>Insecta</taxon>
        <taxon>Pterygota</taxon>
        <taxon>Neoptera</taxon>
        <taxon>Endopterygota</taxon>
        <taxon>Diptera</taxon>
        <taxon>Brachycera</taxon>
        <taxon>Muscomorpha</taxon>
        <taxon>Oestroidea</taxon>
        <taxon>Calliphoridae</taxon>
        <taxon>Luciliinae</taxon>
        <taxon>Lucilia</taxon>
    </lineage>
</organism>
<evidence type="ECO:0000313" key="2">
    <source>
        <dbReference type="Proteomes" id="UP000037069"/>
    </source>
</evidence>
<dbReference type="AlphaFoldDB" id="A0A0L0CQX7"/>
<evidence type="ECO:0000313" key="1">
    <source>
        <dbReference type="EMBL" id="KNC34582.1"/>
    </source>
</evidence>
<accession>A0A0L0CQX7</accession>
<proteinExistence type="predicted"/>
<name>A0A0L0CQX7_LUCCU</name>
<gene>
    <name evidence="1" type="ORF">FF38_09394</name>
</gene>